<evidence type="ECO:0000313" key="1">
    <source>
        <dbReference type="EMBL" id="KAF3558366.1"/>
    </source>
</evidence>
<comment type="caution">
    <text evidence="1">The sequence shown here is derived from an EMBL/GenBank/DDBJ whole genome shotgun (WGS) entry which is preliminary data.</text>
</comment>
<proteinExistence type="predicted"/>
<evidence type="ECO:0000313" key="2">
    <source>
        <dbReference type="Proteomes" id="UP000712600"/>
    </source>
</evidence>
<protein>
    <submittedName>
        <fullName evidence="1">Uncharacterized protein</fullName>
    </submittedName>
</protein>
<dbReference type="Proteomes" id="UP000712600">
    <property type="component" value="Unassembled WGS sequence"/>
</dbReference>
<accession>A0A8S9QZ70</accession>
<gene>
    <name evidence="1" type="ORF">F2Q69_00015253</name>
</gene>
<sequence>MDEDLPTVRVSLSFDKIWSFELAFQCRWFEVNQHLVAKVMHVLLRNSQSVSRESAVDGTNGLSIDGAPLASVYGDARI</sequence>
<reference evidence="1" key="1">
    <citation type="submission" date="2019-12" db="EMBL/GenBank/DDBJ databases">
        <title>Genome sequencing and annotation of Brassica cretica.</title>
        <authorList>
            <person name="Studholme D.J."/>
            <person name="Sarris P."/>
        </authorList>
    </citation>
    <scope>NUCLEOTIDE SEQUENCE</scope>
    <source>
        <strain evidence="1">PFS-109/04</strain>
        <tissue evidence="1">Leaf</tissue>
    </source>
</reference>
<organism evidence="1 2">
    <name type="scientific">Brassica cretica</name>
    <name type="common">Mustard</name>
    <dbReference type="NCBI Taxonomy" id="69181"/>
    <lineage>
        <taxon>Eukaryota</taxon>
        <taxon>Viridiplantae</taxon>
        <taxon>Streptophyta</taxon>
        <taxon>Embryophyta</taxon>
        <taxon>Tracheophyta</taxon>
        <taxon>Spermatophyta</taxon>
        <taxon>Magnoliopsida</taxon>
        <taxon>eudicotyledons</taxon>
        <taxon>Gunneridae</taxon>
        <taxon>Pentapetalae</taxon>
        <taxon>rosids</taxon>
        <taxon>malvids</taxon>
        <taxon>Brassicales</taxon>
        <taxon>Brassicaceae</taxon>
        <taxon>Brassiceae</taxon>
        <taxon>Brassica</taxon>
    </lineage>
</organism>
<dbReference type="AlphaFoldDB" id="A0A8S9QZ70"/>
<name>A0A8S9QZ70_BRACR</name>
<dbReference type="EMBL" id="QGKX02000996">
    <property type="protein sequence ID" value="KAF3558366.1"/>
    <property type="molecule type" value="Genomic_DNA"/>
</dbReference>